<protein>
    <recommendedName>
        <fullName evidence="3">Mitochondrial glycoprotein</fullName>
    </recommendedName>
</protein>
<keyword evidence="2" id="KW-1185">Reference proteome</keyword>
<gene>
    <name evidence="1" type="ORF">FNV43_RR11398</name>
</gene>
<evidence type="ECO:0008006" key="3">
    <source>
        <dbReference type="Google" id="ProtNLM"/>
    </source>
</evidence>
<dbReference type="PANTHER" id="PTHR10826">
    <property type="entry name" value="COMPLEMENT COMPONENT 1"/>
    <property type="match status" value="1"/>
</dbReference>
<proteinExistence type="predicted"/>
<dbReference type="InterPro" id="IPR003428">
    <property type="entry name" value="MAM33"/>
</dbReference>
<dbReference type="Gene3D" id="3.10.280.10">
    <property type="entry name" value="Mitochondrial glycoprotein"/>
    <property type="match status" value="1"/>
</dbReference>
<evidence type="ECO:0000313" key="2">
    <source>
        <dbReference type="Proteomes" id="UP000796880"/>
    </source>
</evidence>
<organism evidence="1 2">
    <name type="scientific">Rhamnella rubrinervis</name>
    <dbReference type="NCBI Taxonomy" id="2594499"/>
    <lineage>
        <taxon>Eukaryota</taxon>
        <taxon>Viridiplantae</taxon>
        <taxon>Streptophyta</taxon>
        <taxon>Embryophyta</taxon>
        <taxon>Tracheophyta</taxon>
        <taxon>Spermatophyta</taxon>
        <taxon>Magnoliopsida</taxon>
        <taxon>eudicotyledons</taxon>
        <taxon>Gunneridae</taxon>
        <taxon>Pentapetalae</taxon>
        <taxon>rosids</taxon>
        <taxon>fabids</taxon>
        <taxon>Rosales</taxon>
        <taxon>Rhamnaceae</taxon>
        <taxon>rhamnoid group</taxon>
        <taxon>Rhamneae</taxon>
        <taxon>Rhamnella</taxon>
    </lineage>
</organism>
<sequence>MLMTSELQSDAIIFPIEKAKPYSITHCTPPKTRTANSQPPWLAYSELLKRAFDLSSSSSKIITHGFQHKASLPLISRQAISAFSFQARPYVSETITKSPLQANILRILRSEVQYQSEYAPPRQPVTQFKSFIVQDRPGEQWITMRGKFGDTEDIKIEVTMFDGYEVIPKLGDDSPGENLRLHISLLVDISKGDGSDDLEFVCSAWPDRLEVQKVYLIRRGKIPARPYMGPDFRKMNGKIQKTVYEYLEARGVNDELSVFLHEYMMNKDRTELLRWLCNVKSFVEN</sequence>
<dbReference type="OrthoDB" id="278212at2759"/>
<dbReference type="FunFam" id="3.10.280.10:FF:000003">
    <property type="entry name" value="Mitochondrial glycoprotein"/>
    <property type="match status" value="1"/>
</dbReference>
<evidence type="ECO:0000313" key="1">
    <source>
        <dbReference type="EMBL" id="KAF3446219.1"/>
    </source>
</evidence>
<dbReference type="GO" id="GO:0005759">
    <property type="term" value="C:mitochondrial matrix"/>
    <property type="evidence" value="ECO:0007669"/>
    <property type="project" value="InterPro"/>
</dbReference>
<name>A0A8K0H621_9ROSA</name>
<dbReference type="InterPro" id="IPR036561">
    <property type="entry name" value="MAM33_sf"/>
</dbReference>
<dbReference type="Pfam" id="PF02330">
    <property type="entry name" value="MAM33"/>
    <property type="match status" value="1"/>
</dbReference>
<reference evidence="1" key="1">
    <citation type="submission" date="2020-03" db="EMBL/GenBank/DDBJ databases">
        <title>A high-quality chromosome-level genome assembly of a woody plant with both climbing and erect habits, Rhamnella rubrinervis.</title>
        <authorList>
            <person name="Lu Z."/>
            <person name="Yang Y."/>
            <person name="Zhu X."/>
            <person name="Sun Y."/>
        </authorList>
    </citation>
    <scope>NUCLEOTIDE SEQUENCE</scope>
    <source>
        <strain evidence="1">BYM</strain>
        <tissue evidence="1">Leaf</tissue>
    </source>
</reference>
<dbReference type="PANTHER" id="PTHR10826:SF14">
    <property type="entry name" value="MITOCHONDRIAL GLYCOPROTEIN FAMILY PROTEIN"/>
    <property type="match status" value="1"/>
</dbReference>
<dbReference type="SUPFAM" id="SSF54529">
    <property type="entry name" value="Mitochondrial glycoprotein MAM33-like"/>
    <property type="match status" value="1"/>
</dbReference>
<accession>A0A8K0H621</accession>
<dbReference type="EMBL" id="VOIH02000005">
    <property type="protein sequence ID" value="KAF3446219.1"/>
    <property type="molecule type" value="Genomic_DNA"/>
</dbReference>
<comment type="caution">
    <text evidence="1">The sequence shown here is derived from an EMBL/GenBank/DDBJ whole genome shotgun (WGS) entry which is preliminary data.</text>
</comment>
<dbReference type="AlphaFoldDB" id="A0A8K0H621"/>
<dbReference type="Proteomes" id="UP000796880">
    <property type="component" value="Unassembled WGS sequence"/>
</dbReference>